<dbReference type="PANTHER" id="PTHR41252:SF1">
    <property type="entry name" value="BLR2505 PROTEIN"/>
    <property type="match status" value="1"/>
</dbReference>
<evidence type="ECO:0000259" key="1">
    <source>
        <dbReference type="Pfam" id="PF12680"/>
    </source>
</evidence>
<dbReference type="InterPro" id="IPR037401">
    <property type="entry name" value="SnoaL-like"/>
</dbReference>
<dbReference type="Gene3D" id="3.10.450.50">
    <property type="match status" value="1"/>
</dbReference>
<dbReference type="PANTHER" id="PTHR41252">
    <property type="entry name" value="BLR2505 PROTEIN"/>
    <property type="match status" value="1"/>
</dbReference>
<sequence length="128" mass="13902">MSEQNIELVRSGYQAFASGDSEALMAVFDDDIEWVQPGESAVSGTYRGKAELGDFLARLAAKEPTIAPHRFLADGDTVVVLSEASIGGERSHSAEVYTIRNGKTLRVEVYGDTAMMERQYGRKNVAAV</sequence>
<feature type="domain" description="SnoaL-like" evidence="1">
    <location>
        <begin position="9"/>
        <end position="104"/>
    </location>
</feature>
<accession>A0A1A3U059</accession>
<protein>
    <submittedName>
        <fullName evidence="2">DUF4440 domain-containing protein</fullName>
    </submittedName>
</protein>
<organism evidence="2 3">
    <name type="scientific">Mycolicibacter sinensis (strain JDM601)</name>
    <name type="common">Mycobacterium sinense</name>
    <dbReference type="NCBI Taxonomy" id="875328"/>
    <lineage>
        <taxon>Bacteria</taxon>
        <taxon>Bacillati</taxon>
        <taxon>Actinomycetota</taxon>
        <taxon>Actinomycetes</taxon>
        <taxon>Mycobacteriales</taxon>
        <taxon>Mycobacteriaceae</taxon>
        <taxon>Mycolicibacter</taxon>
    </lineage>
</organism>
<dbReference type="Pfam" id="PF12680">
    <property type="entry name" value="SnoaL_2"/>
    <property type="match status" value="1"/>
</dbReference>
<reference evidence="3" key="1">
    <citation type="submission" date="2016-06" db="EMBL/GenBank/DDBJ databases">
        <authorList>
            <person name="Sutton G."/>
            <person name="Brinkac L."/>
            <person name="Sanka R."/>
            <person name="Adams M."/>
            <person name="Lau E."/>
            <person name="Garcia-Basteiro A."/>
            <person name="Lopez-Varela E."/>
            <person name="Palencia S."/>
        </authorList>
    </citation>
    <scope>NUCLEOTIDE SEQUENCE [LARGE SCALE GENOMIC DNA]</scope>
    <source>
        <strain evidence="3">1274684.2</strain>
    </source>
</reference>
<dbReference type="RefSeq" id="WP_065024456.1">
    <property type="nucleotide sequence ID" value="NZ_LZMF01000064.1"/>
</dbReference>
<dbReference type="SUPFAM" id="SSF54427">
    <property type="entry name" value="NTF2-like"/>
    <property type="match status" value="1"/>
</dbReference>
<evidence type="ECO:0000313" key="3">
    <source>
        <dbReference type="Proteomes" id="UP000093759"/>
    </source>
</evidence>
<dbReference type="AlphaFoldDB" id="A0A1A3U059"/>
<evidence type="ECO:0000313" key="2">
    <source>
        <dbReference type="EMBL" id="OBK88097.1"/>
    </source>
</evidence>
<comment type="caution">
    <text evidence="2">The sequence shown here is derived from an EMBL/GenBank/DDBJ whole genome shotgun (WGS) entry which is preliminary data.</text>
</comment>
<dbReference type="InterPro" id="IPR032710">
    <property type="entry name" value="NTF2-like_dom_sf"/>
</dbReference>
<dbReference type="EMBL" id="LZMF01000064">
    <property type="protein sequence ID" value="OBK88097.1"/>
    <property type="molecule type" value="Genomic_DNA"/>
</dbReference>
<dbReference type="Proteomes" id="UP000093759">
    <property type="component" value="Unassembled WGS sequence"/>
</dbReference>
<name>A0A1A3U059_MYCSD</name>
<dbReference type="CDD" id="cd00531">
    <property type="entry name" value="NTF2_like"/>
    <property type="match status" value="1"/>
</dbReference>
<gene>
    <name evidence="2" type="ORF">A5648_02200</name>
</gene>
<proteinExistence type="predicted"/>